<dbReference type="Pfam" id="PF13649">
    <property type="entry name" value="Methyltransf_25"/>
    <property type="match status" value="1"/>
</dbReference>
<dbReference type="PANTHER" id="PTHR43861">
    <property type="entry name" value="TRANS-ACONITATE 2-METHYLTRANSFERASE-RELATED"/>
    <property type="match status" value="1"/>
</dbReference>
<proteinExistence type="predicted"/>
<keyword evidence="1 4" id="KW-0489">Methyltransferase</keyword>
<keyword evidence="5" id="KW-1185">Reference proteome</keyword>
<comment type="caution">
    <text evidence="4">The sequence shown here is derived from an EMBL/GenBank/DDBJ whole genome shotgun (WGS) entry which is preliminary data.</text>
</comment>
<dbReference type="Gene3D" id="3.40.50.150">
    <property type="entry name" value="Vaccinia Virus protein VP39"/>
    <property type="match status" value="1"/>
</dbReference>
<keyword evidence="2 4" id="KW-0808">Transferase</keyword>
<sequence>MTDVQGFYTRWAQLYDYIATAPGVRSWREHVVDTLSLSPGDTVVEMGCGTGANFPYLRDAVGPRGRVVGLDVVEAMLASARDRIDERGWENVGVVRGDATRPPIERADAIIATFLVGMLRDPGEAVSGWIDHLAPGGRIAIMNAGRSDRRLAAPLNLLFRLFVRASSPGGRLSRKSPAAALESRWRDASDTLRAETTAFGTERIGLGFVRCARGRRPADHS</sequence>
<name>A0A6B0T8T9_9EURY</name>
<dbReference type="EMBL" id="WUUT01000002">
    <property type="protein sequence ID" value="MXR51280.1"/>
    <property type="molecule type" value="Genomic_DNA"/>
</dbReference>
<dbReference type="SUPFAM" id="SSF53335">
    <property type="entry name" value="S-adenosyl-L-methionine-dependent methyltransferases"/>
    <property type="match status" value="1"/>
</dbReference>
<dbReference type="CDD" id="cd02440">
    <property type="entry name" value="AdoMet_MTases"/>
    <property type="match status" value="1"/>
</dbReference>
<dbReference type="AlphaFoldDB" id="A0A6B0T8T9"/>
<dbReference type="PANTHER" id="PTHR43861:SF1">
    <property type="entry name" value="TRANS-ACONITATE 2-METHYLTRANSFERASE"/>
    <property type="match status" value="1"/>
</dbReference>
<dbReference type="RefSeq" id="WP_159763421.1">
    <property type="nucleotide sequence ID" value="NZ_WUUT01000002.1"/>
</dbReference>
<evidence type="ECO:0000313" key="4">
    <source>
        <dbReference type="EMBL" id="MXR51280.1"/>
    </source>
</evidence>
<dbReference type="InterPro" id="IPR041698">
    <property type="entry name" value="Methyltransf_25"/>
</dbReference>
<feature type="domain" description="Methyltransferase" evidence="3">
    <location>
        <begin position="43"/>
        <end position="137"/>
    </location>
</feature>
<gene>
    <name evidence="4" type="ORF">GRX03_06635</name>
</gene>
<dbReference type="GO" id="GO:0032259">
    <property type="term" value="P:methylation"/>
    <property type="evidence" value="ECO:0007669"/>
    <property type="project" value="UniProtKB-KW"/>
</dbReference>
<dbReference type="OrthoDB" id="182741at2157"/>
<dbReference type="GO" id="GO:0008168">
    <property type="term" value="F:methyltransferase activity"/>
    <property type="evidence" value="ECO:0007669"/>
    <property type="project" value="UniProtKB-KW"/>
</dbReference>
<dbReference type="InterPro" id="IPR029063">
    <property type="entry name" value="SAM-dependent_MTases_sf"/>
</dbReference>
<accession>A0A6B0T8T9</accession>
<organism evidence="4 5">
    <name type="scientific">Halovenus carboxidivorans</name>
    <dbReference type="NCBI Taxonomy" id="2692199"/>
    <lineage>
        <taxon>Archaea</taxon>
        <taxon>Methanobacteriati</taxon>
        <taxon>Methanobacteriota</taxon>
        <taxon>Stenosarchaea group</taxon>
        <taxon>Halobacteria</taxon>
        <taxon>Halobacteriales</taxon>
        <taxon>Haloarculaceae</taxon>
        <taxon>Halovenus</taxon>
    </lineage>
</organism>
<evidence type="ECO:0000313" key="5">
    <source>
        <dbReference type="Proteomes" id="UP000466535"/>
    </source>
</evidence>
<evidence type="ECO:0000256" key="2">
    <source>
        <dbReference type="ARBA" id="ARBA00022679"/>
    </source>
</evidence>
<evidence type="ECO:0000259" key="3">
    <source>
        <dbReference type="Pfam" id="PF13649"/>
    </source>
</evidence>
<dbReference type="Proteomes" id="UP000466535">
    <property type="component" value="Unassembled WGS sequence"/>
</dbReference>
<reference evidence="4 5" key="1">
    <citation type="submission" date="2019-12" db="EMBL/GenBank/DDBJ databases">
        <title>Isolation and characterization of three novel carbon monoxide-oxidizing members of Halobacteria from salione crusts and soils.</title>
        <authorList>
            <person name="Myers M.R."/>
            <person name="King G.M."/>
        </authorList>
    </citation>
    <scope>NUCLEOTIDE SEQUENCE [LARGE SCALE GENOMIC DNA]</scope>
    <source>
        <strain evidence="4 5">WSH3</strain>
    </source>
</reference>
<protein>
    <submittedName>
        <fullName evidence="4">Methyltransferase domain-containing protein</fullName>
    </submittedName>
</protein>
<evidence type="ECO:0000256" key="1">
    <source>
        <dbReference type="ARBA" id="ARBA00022603"/>
    </source>
</evidence>